<dbReference type="InterPro" id="IPR011990">
    <property type="entry name" value="TPR-like_helical_dom_sf"/>
</dbReference>
<feature type="signal peptide" evidence="1">
    <location>
        <begin position="1"/>
        <end position="21"/>
    </location>
</feature>
<evidence type="ECO:0000259" key="2">
    <source>
        <dbReference type="Pfam" id="PF04575"/>
    </source>
</evidence>
<dbReference type="KEGG" id="schy:GVO57_11165"/>
<feature type="chain" id="PRO_5030699178" evidence="1">
    <location>
        <begin position="22"/>
        <end position="436"/>
    </location>
</feature>
<dbReference type="EMBL" id="CP047895">
    <property type="protein sequence ID" value="QHL91269.1"/>
    <property type="molecule type" value="Genomic_DNA"/>
</dbReference>
<gene>
    <name evidence="3" type="ORF">GVO57_11165</name>
</gene>
<dbReference type="Pfam" id="PF04575">
    <property type="entry name" value="SlipAM"/>
    <property type="match status" value="1"/>
</dbReference>
<reference evidence="3 4" key="1">
    <citation type="submission" date="2020-01" db="EMBL/GenBank/DDBJ databases">
        <title>Sphingomonas sp. C33 whole genome sequece.</title>
        <authorList>
            <person name="Park C."/>
        </authorList>
    </citation>
    <scope>NUCLEOTIDE SEQUENCE [LARGE SCALE GENOMIC DNA]</scope>
    <source>
        <strain evidence="3 4">C33</strain>
    </source>
</reference>
<dbReference type="Gene3D" id="1.25.40.10">
    <property type="entry name" value="Tetratricopeptide repeat domain"/>
    <property type="match status" value="1"/>
</dbReference>
<dbReference type="AlphaFoldDB" id="A0A7Z2NXJ5"/>
<proteinExistence type="predicted"/>
<evidence type="ECO:0000313" key="4">
    <source>
        <dbReference type="Proteomes" id="UP000464468"/>
    </source>
</evidence>
<dbReference type="Proteomes" id="UP000464468">
    <property type="component" value="Chromosome"/>
</dbReference>
<accession>A0A7Z2NXJ5</accession>
<organism evidence="3 4">
    <name type="scientific">Sphingomonas changnyeongensis</name>
    <dbReference type="NCBI Taxonomy" id="2698679"/>
    <lineage>
        <taxon>Bacteria</taxon>
        <taxon>Pseudomonadati</taxon>
        <taxon>Pseudomonadota</taxon>
        <taxon>Alphaproteobacteria</taxon>
        <taxon>Sphingomonadales</taxon>
        <taxon>Sphingomonadaceae</taxon>
        <taxon>Sphingomonas</taxon>
    </lineage>
</organism>
<dbReference type="SUPFAM" id="SSF48452">
    <property type="entry name" value="TPR-like"/>
    <property type="match status" value="1"/>
</dbReference>
<keyword evidence="1" id="KW-0732">Signal</keyword>
<sequence>MPGWLAAAAFAATQSMPVAPAAELTGLNPAQLFALAERARANGRPRDAQTLLEALTTDPDPEIRAEARFRLAGLLEAQGRRAEAATLLRRILDEKPDAARVRVELARLLTAMGDTGAAARELRQAQAAGLPPDIARIVDQFRTALRSRAPIGATFEIAIAPDSNVNRATGRQTLDTGLFPIELSPDARARSGIGVAPSGQLYLRLPLSSRLSVLPRLSGSARLYEEDSFNDIQIEPKIGLEHQGADGSRVTLSGGHDWRWFGGSIFSRARSVTIDWLRPIGRRGQLTASAGTSWARFPRNSGQDGTGHQISATYEFAVSARAGAALTLSGARQEARDPGFASWSGGLSALYFHQLGRASLFGSAAIRRLAGDGPLFIFPQPRREWFLRGVVGGTFRQLSVRGFAPVVRVVAERNISTVGLFDYRRLAVEAGLSRTF</sequence>
<keyword evidence="4" id="KW-1185">Reference proteome</keyword>
<feature type="domain" description="Surface lipoprotein assembly modifier C-terminal" evidence="2">
    <location>
        <begin position="158"/>
        <end position="336"/>
    </location>
</feature>
<evidence type="ECO:0000313" key="3">
    <source>
        <dbReference type="EMBL" id="QHL91269.1"/>
    </source>
</evidence>
<name>A0A7Z2NXJ5_9SPHN</name>
<dbReference type="InterPro" id="IPR007655">
    <property type="entry name" value="Slam_C"/>
</dbReference>
<evidence type="ECO:0000256" key="1">
    <source>
        <dbReference type="SAM" id="SignalP"/>
    </source>
</evidence>
<dbReference type="Pfam" id="PF14559">
    <property type="entry name" value="TPR_19"/>
    <property type="match status" value="1"/>
</dbReference>
<protein>
    <submittedName>
        <fullName evidence="3">Tetratricopeptide repeat protein</fullName>
    </submittedName>
</protein>